<proteinExistence type="predicted"/>
<dbReference type="PANTHER" id="PTHR33120">
    <property type="entry name" value="EXPRESSED PROTEIN-RELATED"/>
    <property type="match status" value="1"/>
</dbReference>
<feature type="domain" description="DUF3615" evidence="1">
    <location>
        <begin position="278"/>
        <end position="375"/>
    </location>
</feature>
<dbReference type="InterPro" id="IPR046527">
    <property type="entry name" value="PIR2-like_helical"/>
</dbReference>
<dbReference type="InterPro" id="IPR022059">
    <property type="entry name" value="DUF3615"/>
</dbReference>
<name>A0A0D9WPP9_9ORYZ</name>
<evidence type="ECO:0000259" key="2">
    <source>
        <dbReference type="Pfam" id="PF20235"/>
    </source>
</evidence>
<protein>
    <submittedName>
        <fullName evidence="3">Uncharacterized protein</fullName>
    </submittedName>
</protein>
<keyword evidence="4" id="KW-1185">Reference proteome</keyword>
<dbReference type="Pfam" id="PF12274">
    <property type="entry name" value="DUF3615"/>
    <property type="match status" value="1"/>
</dbReference>
<reference evidence="3 4" key="1">
    <citation type="submission" date="2012-08" db="EMBL/GenBank/DDBJ databases">
        <title>Oryza genome evolution.</title>
        <authorList>
            <person name="Wing R.A."/>
        </authorList>
    </citation>
    <scope>NUCLEOTIDE SEQUENCE</scope>
</reference>
<dbReference type="EnsemblPlants" id="LPERR06G10820.2">
    <property type="protein sequence ID" value="LPERR06G10820.2"/>
    <property type="gene ID" value="LPERR06G10820"/>
</dbReference>
<accession>A0A0D9WPP9</accession>
<reference evidence="3 4" key="2">
    <citation type="submission" date="2013-12" db="EMBL/GenBank/DDBJ databases">
        <authorList>
            <person name="Yu Y."/>
            <person name="Lee S."/>
            <person name="de Baynast K."/>
            <person name="Wissotski M."/>
            <person name="Liu L."/>
            <person name="Talag J."/>
            <person name="Goicoechea J."/>
            <person name="Angelova A."/>
            <person name="Jetty R."/>
            <person name="Kudrna D."/>
            <person name="Golser W."/>
            <person name="Rivera L."/>
            <person name="Zhang J."/>
            <person name="Wing R."/>
        </authorList>
    </citation>
    <scope>NUCLEOTIDE SEQUENCE</scope>
</reference>
<dbReference type="eggNOG" id="ENOG502R1GV">
    <property type="taxonomic scope" value="Eukaryota"/>
</dbReference>
<reference evidence="3" key="3">
    <citation type="submission" date="2015-04" db="UniProtKB">
        <authorList>
            <consortium name="EnsemblPlants"/>
        </authorList>
    </citation>
    <scope>IDENTIFICATION</scope>
</reference>
<dbReference type="EnsemblPlants" id="LPERR06G10820.1">
    <property type="protein sequence ID" value="LPERR06G10820.1"/>
    <property type="gene ID" value="LPERR06G10820"/>
</dbReference>
<dbReference type="PANTHER" id="PTHR33120:SF53">
    <property type="entry name" value="OS03G0697833 PROTEIN"/>
    <property type="match status" value="1"/>
</dbReference>
<evidence type="ECO:0000313" key="4">
    <source>
        <dbReference type="Proteomes" id="UP000032180"/>
    </source>
</evidence>
<organism evidence="3 4">
    <name type="scientific">Leersia perrieri</name>
    <dbReference type="NCBI Taxonomy" id="77586"/>
    <lineage>
        <taxon>Eukaryota</taxon>
        <taxon>Viridiplantae</taxon>
        <taxon>Streptophyta</taxon>
        <taxon>Embryophyta</taxon>
        <taxon>Tracheophyta</taxon>
        <taxon>Spermatophyta</taxon>
        <taxon>Magnoliopsida</taxon>
        <taxon>Liliopsida</taxon>
        <taxon>Poales</taxon>
        <taxon>Poaceae</taxon>
        <taxon>BOP clade</taxon>
        <taxon>Oryzoideae</taxon>
        <taxon>Oryzeae</taxon>
        <taxon>Oryzinae</taxon>
        <taxon>Leersia</taxon>
    </lineage>
</organism>
<dbReference type="Proteomes" id="UP000032180">
    <property type="component" value="Chromosome 6"/>
</dbReference>
<dbReference type="HOGENOM" id="CLU_011465_0_1_1"/>
<dbReference type="Pfam" id="PF20235">
    <property type="entry name" value="PIR2-like_helical"/>
    <property type="match status" value="1"/>
</dbReference>
<evidence type="ECO:0000313" key="3">
    <source>
        <dbReference type="EnsemblPlants" id="LPERR06G10820.2"/>
    </source>
</evidence>
<dbReference type="AlphaFoldDB" id="A0A0D9WPP9"/>
<feature type="domain" description="PIR2-like helical" evidence="2">
    <location>
        <begin position="61"/>
        <end position="170"/>
    </location>
</feature>
<sequence length="461" mass="51875">MPLLASNFDHVSQILHNEEECCCLSPHAINRLNELLQQNPSDELPKESSILTKQIISMNEKLHVLYLGAISRLPTDALRIRYHRSLIQAGHCFSPARDPNPISNIILNTIWYDTAFPPHVELKLDMISTMGLARIDCRSLNGLLAFLCKIYPHMSQYDAMLHLLRGNSSLVDLDKIKESSCSYKEACEAAAKAARHPHPVEQVEFVVSTCHPLLNMFDSFGVQLTSNELSLISHYFSHKSYPEKPATSVVKLTPGAAAIVSHSHQKFMAIQHFICKKVKAALKRYAAIKGARYKLHIICGVNLDVPENGKHGCFWNHQGYPYAHILMTQLPSFFSTSNSEEDLDGSLLCSIVQNSPAISGRCFHCEYEGTKIVHPAFETYHGRESDFEEMACGRRDVDNEELIAFGKLGSEHMGVLHDDSVYFDPARDSDFVKWMNWLDKDEGEAWPSKLESLCTNIIMAS</sequence>
<dbReference type="Gramene" id="LPERR06G10820.1">
    <property type="protein sequence ID" value="LPERR06G10820.1"/>
    <property type="gene ID" value="LPERR06G10820"/>
</dbReference>
<evidence type="ECO:0000259" key="1">
    <source>
        <dbReference type="Pfam" id="PF12274"/>
    </source>
</evidence>
<dbReference type="Gramene" id="LPERR06G10820.2">
    <property type="protein sequence ID" value="LPERR06G10820.2"/>
    <property type="gene ID" value="LPERR06G10820"/>
</dbReference>